<proteinExistence type="predicted"/>
<organism evidence="3">
    <name type="scientific">candidate division WWE3 bacterium</name>
    <dbReference type="NCBI Taxonomy" id="2053526"/>
    <lineage>
        <taxon>Bacteria</taxon>
        <taxon>Katanobacteria</taxon>
    </lineage>
</organism>
<dbReference type="AlphaFoldDB" id="A0A831YPZ7"/>
<keyword evidence="1" id="KW-0560">Oxidoreductase</keyword>
<dbReference type="InterPro" id="IPR051349">
    <property type="entry name" value="Hydrogenase_assoc-protein"/>
</dbReference>
<evidence type="ECO:0000313" key="3">
    <source>
        <dbReference type="EMBL" id="HEX61713.1"/>
    </source>
</evidence>
<sequence length="166" mass="18903">MAEQTPVKKIRVGWFSFSCCEDNTIVMTEVLNDHWQEWRKLLDFCHARVLKSANTLEEMDVAFVEGAIASDKQVRELKEIRRLAKKLVAVGACAVMGMPSAQRNYFNEHQRKQIEFLLARFSALPKVLKVAEVVPVDVEIPGCPMDPHDFLSKVNALVKDFQEGKL</sequence>
<reference evidence="3" key="1">
    <citation type="journal article" date="2020" name="mSystems">
        <title>Genome- and Community-Level Interaction Insights into Carbon Utilization and Element Cycling Functions of Hydrothermarchaeota in Hydrothermal Sediment.</title>
        <authorList>
            <person name="Zhou Z."/>
            <person name="Liu Y."/>
            <person name="Xu W."/>
            <person name="Pan J."/>
            <person name="Luo Z.H."/>
            <person name="Li M."/>
        </authorList>
    </citation>
    <scope>NUCLEOTIDE SEQUENCE [LARGE SCALE GENOMIC DNA]</scope>
    <source>
        <strain evidence="3">SpSt-361</strain>
    </source>
</reference>
<dbReference type="Pfam" id="PF01058">
    <property type="entry name" value="Oxidored_q6"/>
    <property type="match status" value="1"/>
</dbReference>
<dbReference type="InterPro" id="IPR037024">
    <property type="entry name" value="NiFe_Hase_small_N_sf"/>
</dbReference>
<dbReference type="Gene3D" id="3.40.50.700">
    <property type="entry name" value="NADH:ubiquinone oxidoreductase-like, 20kDa subunit"/>
    <property type="match status" value="1"/>
</dbReference>
<dbReference type="GO" id="GO:0051536">
    <property type="term" value="F:iron-sulfur cluster binding"/>
    <property type="evidence" value="ECO:0007669"/>
    <property type="project" value="InterPro"/>
</dbReference>
<feature type="domain" description="NADH:ubiquinone oxidoreductase-like 20kDa subunit" evidence="2">
    <location>
        <begin position="42"/>
        <end position="156"/>
    </location>
</feature>
<dbReference type="InterPro" id="IPR006137">
    <property type="entry name" value="NADH_UbQ_OxRdtase-like_20kDa"/>
</dbReference>
<gene>
    <name evidence="3" type="ORF">ENR01_00955</name>
</gene>
<comment type="caution">
    <text evidence="3">The sequence shown here is derived from an EMBL/GenBank/DDBJ whole genome shotgun (WGS) entry which is preliminary data.</text>
</comment>
<evidence type="ECO:0000256" key="1">
    <source>
        <dbReference type="ARBA" id="ARBA00023002"/>
    </source>
</evidence>
<dbReference type="PANTHER" id="PTHR42845">
    <property type="entry name" value="COENZYME F420-REDUCING HYDROGENASE, GAMMA SUBUNIT"/>
    <property type="match status" value="1"/>
</dbReference>
<dbReference type="SUPFAM" id="SSF56770">
    <property type="entry name" value="HydA/Nqo6-like"/>
    <property type="match status" value="1"/>
</dbReference>
<protein>
    <recommendedName>
        <fullName evidence="2">NADH:ubiquinone oxidoreductase-like 20kDa subunit domain-containing protein</fullName>
    </recommendedName>
</protein>
<dbReference type="GO" id="GO:0016491">
    <property type="term" value="F:oxidoreductase activity"/>
    <property type="evidence" value="ECO:0007669"/>
    <property type="project" value="UniProtKB-KW"/>
</dbReference>
<dbReference type="EMBL" id="DSPJ01000031">
    <property type="protein sequence ID" value="HEX61713.1"/>
    <property type="molecule type" value="Genomic_DNA"/>
</dbReference>
<dbReference type="PANTHER" id="PTHR42845:SF1">
    <property type="entry name" value="HYDROGENASE SMALL SUBUNIT"/>
    <property type="match status" value="1"/>
</dbReference>
<name>A0A831YPZ7_UNCKA</name>
<accession>A0A831YPZ7</accession>
<evidence type="ECO:0000259" key="2">
    <source>
        <dbReference type="Pfam" id="PF01058"/>
    </source>
</evidence>